<dbReference type="Pfam" id="PF00664">
    <property type="entry name" value="ABC_membrane"/>
    <property type="match status" value="1"/>
</dbReference>
<dbReference type="GO" id="GO:0005524">
    <property type="term" value="F:ATP binding"/>
    <property type="evidence" value="ECO:0007669"/>
    <property type="project" value="UniProtKB-KW"/>
</dbReference>
<dbReference type="Gene3D" id="1.20.1560.10">
    <property type="entry name" value="ABC transporter type 1, transmembrane domain"/>
    <property type="match status" value="1"/>
</dbReference>
<evidence type="ECO:0000256" key="3">
    <source>
        <dbReference type="ARBA" id="ARBA00022989"/>
    </source>
</evidence>
<evidence type="ECO:0000256" key="5">
    <source>
        <dbReference type="SAM" id="MobiDB-lite"/>
    </source>
</evidence>
<feature type="region of interest" description="Disordered" evidence="5">
    <location>
        <begin position="766"/>
        <end position="884"/>
    </location>
</feature>
<dbReference type="SUPFAM" id="SSF90123">
    <property type="entry name" value="ABC transporter transmembrane region"/>
    <property type="match status" value="1"/>
</dbReference>
<name>A0ABV2NK87_9HYPH</name>
<dbReference type="PROSITE" id="PS50929">
    <property type="entry name" value="ABC_TM1F"/>
    <property type="match status" value="1"/>
</dbReference>
<evidence type="ECO:0000256" key="6">
    <source>
        <dbReference type="SAM" id="Phobius"/>
    </source>
</evidence>
<keyword evidence="3 6" id="KW-1133">Transmembrane helix</keyword>
<evidence type="ECO:0000313" key="9">
    <source>
        <dbReference type="Proteomes" id="UP001549119"/>
    </source>
</evidence>
<gene>
    <name evidence="8" type="ORF">ABIC20_004226</name>
</gene>
<evidence type="ECO:0000256" key="1">
    <source>
        <dbReference type="ARBA" id="ARBA00004651"/>
    </source>
</evidence>
<feature type="transmembrane region" description="Helical" evidence="6">
    <location>
        <begin position="282"/>
        <end position="304"/>
    </location>
</feature>
<feature type="transmembrane region" description="Helical" evidence="6">
    <location>
        <begin position="167"/>
        <end position="189"/>
    </location>
</feature>
<feature type="compositionally biased region" description="Low complexity" evidence="5">
    <location>
        <begin position="796"/>
        <end position="811"/>
    </location>
</feature>
<organism evidence="8 9">
    <name type="scientific">Methylobacterium radiotolerans</name>
    <dbReference type="NCBI Taxonomy" id="31998"/>
    <lineage>
        <taxon>Bacteria</taxon>
        <taxon>Pseudomonadati</taxon>
        <taxon>Pseudomonadota</taxon>
        <taxon>Alphaproteobacteria</taxon>
        <taxon>Hyphomicrobiales</taxon>
        <taxon>Methylobacteriaceae</taxon>
        <taxon>Methylobacterium</taxon>
    </lineage>
</organism>
<dbReference type="PANTHER" id="PTHR24221">
    <property type="entry name" value="ATP-BINDING CASSETTE SUB-FAMILY B"/>
    <property type="match status" value="1"/>
</dbReference>
<keyword evidence="8" id="KW-0067">ATP-binding</keyword>
<feature type="compositionally biased region" description="Low complexity" evidence="5">
    <location>
        <begin position="778"/>
        <end position="787"/>
    </location>
</feature>
<dbReference type="InterPro" id="IPR036640">
    <property type="entry name" value="ABC1_TM_sf"/>
</dbReference>
<evidence type="ECO:0000259" key="7">
    <source>
        <dbReference type="PROSITE" id="PS50929"/>
    </source>
</evidence>
<keyword evidence="2 6" id="KW-0812">Transmembrane</keyword>
<dbReference type="InterPro" id="IPR027417">
    <property type="entry name" value="P-loop_NTPase"/>
</dbReference>
<comment type="caution">
    <text evidence="8">The sequence shown here is derived from an EMBL/GenBank/DDBJ whole genome shotgun (WGS) entry which is preliminary data.</text>
</comment>
<keyword evidence="4 6" id="KW-0472">Membrane</keyword>
<dbReference type="RefSeq" id="WP_354404783.1">
    <property type="nucleotide sequence ID" value="NZ_JBEPNW010000002.1"/>
</dbReference>
<feature type="transmembrane region" description="Helical" evidence="6">
    <location>
        <begin position="92"/>
        <end position="114"/>
    </location>
</feature>
<dbReference type="Gene3D" id="3.40.50.300">
    <property type="entry name" value="P-loop containing nucleotide triphosphate hydrolases"/>
    <property type="match status" value="1"/>
</dbReference>
<feature type="transmembrane region" description="Helical" evidence="6">
    <location>
        <begin position="21"/>
        <end position="38"/>
    </location>
</feature>
<accession>A0ABV2NK87</accession>
<dbReference type="PANTHER" id="PTHR24221:SF654">
    <property type="entry name" value="ATP-BINDING CASSETTE SUB-FAMILY B MEMBER 6"/>
    <property type="match status" value="1"/>
</dbReference>
<dbReference type="EMBL" id="JBEPNW010000002">
    <property type="protein sequence ID" value="MET3866917.1"/>
    <property type="molecule type" value="Genomic_DNA"/>
</dbReference>
<keyword evidence="8" id="KW-0547">Nucleotide-binding</keyword>
<feature type="compositionally biased region" description="Basic and acidic residues" evidence="5">
    <location>
        <begin position="812"/>
        <end position="827"/>
    </location>
</feature>
<evidence type="ECO:0000256" key="4">
    <source>
        <dbReference type="ARBA" id="ARBA00023136"/>
    </source>
</evidence>
<evidence type="ECO:0000256" key="2">
    <source>
        <dbReference type="ARBA" id="ARBA00022692"/>
    </source>
</evidence>
<dbReference type="InterPro" id="IPR039421">
    <property type="entry name" value="Type_1_exporter"/>
</dbReference>
<comment type="subcellular location">
    <subcellularLocation>
        <location evidence="1">Cell membrane</location>
        <topology evidence="1">Multi-pass membrane protein</topology>
    </subcellularLocation>
</comment>
<feature type="domain" description="ABC transmembrane type-1" evidence="7">
    <location>
        <begin position="91"/>
        <end position="332"/>
    </location>
</feature>
<protein>
    <submittedName>
        <fullName evidence="8">ABC transport system ATP-binding protein</fullName>
    </submittedName>
</protein>
<dbReference type="Proteomes" id="UP001549119">
    <property type="component" value="Unassembled WGS sequence"/>
</dbReference>
<feature type="transmembrane region" description="Helical" evidence="6">
    <location>
        <begin position="195"/>
        <end position="214"/>
    </location>
</feature>
<dbReference type="SUPFAM" id="SSF52540">
    <property type="entry name" value="P-loop containing nucleoside triphosphate hydrolases"/>
    <property type="match status" value="1"/>
</dbReference>
<dbReference type="InterPro" id="IPR011527">
    <property type="entry name" value="ABC1_TM_dom"/>
</dbReference>
<keyword evidence="9" id="KW-1185">Reference proteome</keyword>
<reference evidence="8 9" key="1">
    <citation type="submission" date="2024-06" db="EMBL/GenBank/DDBJ databases">
        <title>Genomics of switchgrass bacterial isolates.</title>
        <authorList>
            <person name="Shade A."/>
        </authorList>
    </citation>
    <scope>NUCLEOTIDE SEQUENCE [LARGE SCALE GENOMIC DNA]</scope>
    <source>
        <strain evidence="8 9">PvP084</strain>
    </source>
</reference>
<dbReference type="CDD" id="cd07346">
    <property type="entry name" value="ABC_6TM_exporters"/>
    <property type="match status" value="1"/>
</dbReference>
<evidence type="ECO:0000313" key="8">
    <source>
        <dbReference type="EMBL" id="MET3866917.1"/>
    </source>
</evidence>
<sequence>MRALEPRLFPYIWRYSKGAQLRICAVVLASLPFYFASLDLPKRIVNDAITGKAYAHGEATAPFLELTVEWPAFLGGGKTHLFEGFQLDRFELLLSLSTLFLSLVLINGAFKFWINLQKGILGERMLRRLRFQLFSLMLRFSPETQREVKSSETATIIRDEVEPIGSFIGDAIVVPVFLGTQAATALAFIMMQNMWLGIAAGGMVAVQMIVIPRLRREIIRLSRQRQIASRALAGRVAEVLDGLQAVLLNDTGRWERAEIGGRLYRLYDLRLRIYRRKFAVKYLNNLLAQVTPFLFYAIGGYFALKGQLDIGQLVAVLAAYRDLPPPLKELIDWDQQRLDVEVKYETVAAHFGPQRLVPAEHESERAAPRLGSPLRLEGLQLRDPQGGSVIEVGDAEVRLPGRIALVPPGPIAQEFVRVLAGLQSPPGGTIRIGEHDLSTLPRRHHARRIAYAGVQPVLFPGTLRDNILYGLRVHPLRTNSLDLSKTRINEAVKTGNPCDSVEDPWIDFERLGVRDAGELDERLLDLLGRLDLGDELYRFGLGALSSVAHDTPVGQRMIAAREHLREHFAQKGLADLVIPFARGRYNEQATVGENLLFGVPRDPTLTEPRRLAGVTLFREALDKVKLLDELDRMGVAIASNLKDIFADVPPGHPLFRRFSLITPDALPDYLRRLARLPDAGRLSEADSVAFLALALAYVEPRMRFGLLDETLAKRIVGARAVVQGFMHGDDGCDVESYDPNRINPRSTVLDNLLFGRIDTARMHGEALIQREGPRGVPRIRPGAADPAARPREGGRQPRAAAPRARPGPGRSRTGDPARPGDPRDRPGGRASGAGRRHPARRDRDHPAPGQPRGEPVAGIGSGPVPRAPAGPERRDAPAHGGRMT</sequence>
<proteinExistence type="predicted"/>